<dbReference type="EMBL" id="CABPSC010000004">
    <property type="protein sequence ID" value="VVD89449.1"/>
    <property type="molecule type" value="Genomic_DNA"/>
</dbReference>
<evidence type="ECO:0000256" key="1">
    <source>
        <dbReference type="ARBA" id="ARBA00004651"/>
    </source>
</evidence>
<dbReference type="InterPro" id="IPR018584">
    <property type="entry name" value="GT87"/>
</dbReference>
<sequence>MRLTPASRGVQCGALVLLLVQWLALGAWAVSWLAADGRGGEGMPPLGHDLRVFWTVSWITEQFGALAAFDPTVLIPTQLRFFPAYPEAGRWLYPPPFQWLIAPISRLPYPLVYALYVALSIALLVAAVRYWRRLAGWPWLVVGAFPGLWVTLLAGQNSVLTLWLTTMAITYASRRATLAGVCGGLLIIKPQFAVLLPLWWLCGRHWRALTWAAITAAIVFGLTLLWSGWTLWQAFLTAVSQFNAQGVQQGAGGIWHAMPTVFALARLHGAGLPLAYGWHAAIAAPSVIGAAWL</sequence>
<keyword evidence="10" id="KW-1185">Reference proteome</keyword>
<evidence type="ECO:0000313" key="10">
    <source>
        <dbReference type="Proteomes" id="UP000367825"/>
    </source>
</evidence>
<dbReference type="Proteomes" id="UP000367825">
    <property type="component" value="Unassembled WGS sequence"/>
</dbReference>
<feature type="transmembrane region" description="Helical" evidence="8">
    <location>
        <begin position="137"/>
        <end position="156"/>
    </location>
</feature>
<keyword evidence="6 8" id="KW-0472">Membrane</keyword>
<keyword evidence="4 8" id="KW-0812">Transmembrane</keyword>
<evidence type="ECO:0000313" key="9">
    <source>
        <dbReference type="EMBL" id="VVD89449.1"/>
    </source>
</evidence>
<comment type="subcellular location">
    <subcellularLocation>
        <location evidence="1">Cell membrane</location>
        <topology evidence="1">Multi-pass membrane protein</topology>
    </subcellularLocation>
</comment>
<feature type="transmembrane region" description="Helical" evidence="8">
    <location>
        <begin position="111"/>
        <end position="130"/>
    </location>
</feature>
<accession>A0A5E4TU13</accession>
<keyword evidence="2" id="KW-1003">Cell membrane</keyword>
<feature type="transmembrane region" description="Helical" evidence="8">
    <location>
        <begin position="176"/>
        <end position="201"/>
    </location>
</feature>
<feature type="transmembrane region" description="Helical" evidence="8">
    <location>
        <begin position="208"/>
        <end position="232"/>
    </location>
</feature>
<evidence type="ECO:0000256" key="6">
    <source>
        <dbReference type="ARBA" id="ARBA00023136"/>
    </source>
</evidence>
<proteinExistence type="inferred from homology"/>
<dbReference type="AlphaFoldDB" id="A0A5E4TU13"/>
<name>A0A5E4TU13_9BURK</name>
<organism evidence="9 10">
    <name type="scientific">Pandoraea nosoerga</name>
    <dbReference type="NCBI Taxonomy" id="2508296"/>
    <lineage>
        <taxon>Bacteria</taxon>
        <taxon>Pseudomonadati</taxon>
        <taxon>Pseudomonadota</taxon>
        <taxon>Betaproteobacteria</taxon>
        <taxon>Burkholderiales</taxon>
        <taxon>Burkholderiaceae</taxon>
        <taxon>Pandoraea</taxon>
    </lineage>
</organism>
<evidence type="ECO:0000256" key="8">
    <source>
        <dbReference type="SAM" id="Phobius"/>
    </source>
</evidence>
<feature type="transmembrane region" description="Helical" evidence="8">
    <location>
        <begin position="12"/>
        <end position="35"/>
    </location>
</feature>
<keyword evidence="5 8" id="KW-1133">Transmembrane helix</keyword>
<evidence type="ECO:0000256" key="2">
    <source>
        <dbReference type="ARBA" id="ARBA00022475"/>
    </source>
</evidence>
<dbReference type="GO" id="GO:0005886">
    <property type="term" value="C:plasma membrane"/>
    <property type="evidence" value="ECO:0007669"/>
    <property type="project" value="UniProtKB-SubCell"/>
</dbReference>
<dbReference type="RefSeq" id="WP_174966319.1">
    <property type="nucleotide sequence ID" value="NZ_CABPSC010000004.1"/>
</dbReference>
<evidence type="ECO:0000256" key="7">
    <source>
        <dbReference type="ARBA" id="ARBA00024033"/>
    </source>
</evidence>
<evidence type="ECO:0000256" key="3">
    <source>
        <dbReference type="ARBA" id="ARBA00022679"/>
    </source>
</evidence>
<evidence type="ECO:0000256" key="4">
    <source>
        <dbReference type="ARBA" id="ARBA00022692"/>
    </source>
</evidence>
<evidence type="ECO:0008006" key="11">
    <source>
        <dbReference type="Google" id="ProtNLM"/>
    </source>
</evidence>
<dbReference type="GO" id="GO:0016758">
    <property type="term" value="F:hexosyltransferase activity"/>
    <property type="evidence" value="ECO:0007669"/>
    <property type="project" value="InterPro"/>
</dbReference>
<comment type="similarity">
    <text evidence="7">Belongs to the glycosyltransferase 87 family.</text>
</comment>
<protein>
    <recommendedName>
        <fullName evidence="11">DUF2029 domain-containing protein</fullName>
    </recommendedName>
</protein>
<reference evidence="9 10" key="1">
    <citation type="submission" date="2019-08" db="EMBL/GenBank/DDBJ databases">
        <authorList>
            <person name="Peeters C."/>
        </authorList>
    </citation>
    <scope>NUCLEOTIDE SEQUENCE [LARGE SCALE GENOMIC DNA]</scope>
    <source>
        <strain evidence="9 10">LMG 31109</strain>
    </source>
</reference>
<dbReference type="Pfam" id="PF09594">
    <property type="entry name" value="GT87"/>
    <property type="match status" value="1"/>
</dbReference>
<keyword evidence="3" id="KW-0808">Transferase</keyword>
<evidence type="ECO:0000256" key="5">
    <source>
        <dbReference type="ARBA" id="ARBA00022989"/>
    </source>
</evidence>
<gene>
    <name evidence="9" type="ORF">PNO31109_01528</name>
</gene>